<evidence type="ECO:0000256" key="1">
    <source>
        <dbReference type="SAM" id="Phobius"/>
    </source>
</evidence>
<gene>
    <name evidence="2" type="ORF">FB566_0257</name>
</gene>
<evidence type="ECO:0000313" key="3">
    <source>
        <dbReference type="Proteomes" id="UP000317043"/>
    </source>
</evidence>
<dbReference type="EMBL" id="VFOW01000001">
    <property type="protein sequence ID" value="TQL74769.1"/>
    <property type="molecule type" value="Genomic_DNA"/>
</dbReference>
<dbReference type="Proteomes" id="UP000317043">
    <property type="component" value="Unassembled WGS sequence"/>
</dbReference>
<keyword evidence="1" id="KW-1133">Transmembrane helix</keyword>
<accession>A0A543AQD2</accession>
<dbReference type="OrthoDB" id="4870234at2"/>
<proteinExistence type="predicted"/>
<organism evidence="2 3">
    <name type="scientific">Stackebrandtia endophytica</name>
    <dbReference type="NCBI Taxonomy" id="1496996"/>
    <lineage>
        <taxon>Bacteria</taxon>
        <taxon>Bacillati</taxon>
        <taxon>Actinomycetota</taxon>
        <taxon>Actinomycetes</taxon>
        <taxon>Glycomycetales</taxon>
        <taxon>Glycomycetaceae</taxon>
        <taxon>Stackebrandtia</taxon>
    </lineage>
</organism>
<dbReference type="AlphaFoldDB" id="A0A543AQD2"/>
<comment type="caution">
    <text evidence="2">The sequence shown here is derived from an EMBL/GenBank/DDBJ whole genome shotgun (WGS) entry which is preliminary data.</text>
</comment>
<dbReference type="InParanoid" id="A0A543AQD2"/>
<reference evidence="2 3" key="1">
    <citation type="submission" date="2019-06" db="EMBL/GenBank/DDBJ databases">
        <title>Sequencing the genomes of 1000 actinobacteria strains.</title>
        <authorList>
            <person name="Klenk H.-P."/>
        </authorList>
    </citation>
    <scope>NUCLEOTIDE SEQUENCE [LARGE SCALE GENOMIC DNA]</scope>
    <source>
        <strain evidence="2 3">DSM 45928</strain>
    </source>
</reference>
<protein>
    <submittedName>
        <fullName evidence="2">Putative superfamily III holin-X</fullName>
    </submittedName>
</protein>
<sequence length="139" mass="14648">MTEVLDKATHEPPRPTTAELVQRAIDQLSRLIRDELALARAELRFKAKRAASGAGLFSGAALFGFFAVGCLVTAAVLALALVLPGWAAALIVAGGLLLIALILALVGRSNVKRASQPLPQEAMDGLKADIAEVRRALNR</sequence>
<feature type="transmembrane region" description="Helical" evidence="1">
    <location>
        <begin position="86"/>
        <end position="106"/>
    </location>
</feature>
<keyword evidence="1" id="KW-0472">Membrane</keyword>
<evidence type="ECO:0000313" key="2">
    <source>
        <dbReference type="EMBL" id="TQL74769.1"/>
    </source>
</evidence>
<dbReference type="InterPro" id="IPR009937">
    <property type="entry name" value="Phage_holin_3_6"/>
</dbReference>
<dbReference type="RefSeq" id="WP_142034115.1">
    <property type="nucleotide sequence ID" value="NZ_JBHTGS010000002.1"/>
</dbReference>
<name>A0A543AQD2_9ACTN</name>
<dbReference type="Pfam" id="PF07332">
    <property type="entry name" value="Phage_holin_3_6"/>
    <property type="match status" value="1"/>
</dbReference>
<keyword evidence="3" id="KW-1185">Reference proteome</keyword>
<feature type="transmembrane region" description="Helical" evidence="1">
    <location>
        <begin position="54"/>
        <end position="80"/>
    </location>
</feature>
<keyword evidence="1" id="KW-0812">Transmembrane</keyword>